<gene>
    <name evidence="3" type="ORF">NF556_20925</name>
</gene>
<dbReference type="Gene3D" id="2.60.120.10">
    <property type="entry name" value="Jelly Rolls"/>
    <property type="match status" value="1"/>
</dbReference>
<dbReference type="PANTHER" id="PTHR46797:SF1">
    <property type="entry name" value="METHYLPHOSPHONATE SYNTHASE"/>
    <property type="match status" value="1"/>
</dbReference>
<keyword evidence="1" id="KW-0238">DNA-binding</keyword>
<evidence type="ECO:0000256" key="1">
    <source>
        <dbReference type="ARBA" id="ARBA00023125"/>
    </source>
</evidence>
<evidence type="ECO:0000313" key="4">
    <source>
        <dbReference type="Proteomes" id="UP001056455"/>
    </source>
</evidence>
<proteinExistence type="predicted"/>
<dbReference type="SUPFAM" id="SSF47413">
    <property type="entry name" value="lambda repressor-like DNA-binding domains"/>
    <property type="match status" value="1"/>
</dbReference>
<dbReference type="InterPro" id="IPR011051">
    <property type="entry name" value="RmlC_Cupin_sf"/>
</dbReference>
<dbReference type="RefSeq" id="WP_252593271.1">
    <property type="nucleotide sequence ID" value="NZ_CP099489.1"/>
</dbReference>
<dbReference type="SMART" id="SM00530">
    <property type="entry name" value="HTH_XRE"/>
    <property type="match status" value="1"/>
</dbReference>
<protein>
    <submittedName>
        <fullName evidence="3">XRE family transcriptional regulator</fullName>
    </submittedName>
</protein>
<dbReference type="InterPro" id="IPR050807">
    <property type="entry name" value="TransReg_Diox_bact_type"/>
</dbReference>
<name>A0ABY4YTS9_9MICO</name>
<reference evidence="3" key="1">
    <citation type="submission" date="2022-06" db="EMBL/GenBank/DDBJ databases">
        <title>Ornithinimicrobium HY1793.</title>
        <authorList>
            <person name="Huang Y."/>
        </authorList>
    </citation>
    <scope>NUCLEOTIDE SEQUENCE</scope>
    <source>
        <strain evidence="3">HY1793</strain>
    </source>
</reference>
<dbReference type="Gene3D" id="1.10.260.40">
    <property type="entry name" value="lambda repressor-like DNA-binding domains"/>
    <property type="match status" value="1"/>
</dbReference>
<dbReference type="PROSITE" id="PS50943">
    <property type="entry name" value="HTH_CROC1"/>
    <property type="match status" value="1"/>
</dbReference>
<dbReference type="EMBL" id="CP099489">
    <property type="protein sequence ID" value="USQ80016.1"/>
    <property type="molecule type" value="Genomic_DNA"/>
</dbReference>
<sequence length="207" mass="21460">MPDATPPDSSSPDLRAAIGHRIRTLRTRRDIPLSALAAATHLGKGTLSELERGQRNPTLDTLFAIATALSVPLSDLLATTPDSGVGARVSAGDGAGVSAGDGARVSAGPTAHGQNVDAELLGRWEDGAEIVETYRMTIGAGRRQSQPHAVGVLESITVISGTVVVGTHATPTQLSNGQSHTFAGDTEHFYEGITARSSTVLVMRYPT</sequence>
<dbReference type="PANTHER" id="PTHR46797">
    <property type="entry name" value="HTH-TYPE TRANSCRIPTIONAL REGULATOR"/>
    <property type="match status" value="1"/>
</dbReference>
<dbReference type="Proteomes" id="UP001056455">
    <property type="component" value="Chromosome"/>
</dbReference>
<dbReference type="SUPFAM" id="SSF51182">
    <property type="entry name" value="RmlC-like cupins"/>
    <property type="match status" value="1"/>
</dbReference>
<feature type="domain" description="HTH cro/C1-type" evidence="2">
    <location>
        <begin position="22"/>
        <end position="76"/>
    </location>
</feature>
<accession>A0ABY4YTS9</accession>
<dbReference type="InterPro" id="IPR014710">
    <property type="entry name" value="RmlC-like_jellyroll"/>
</dbReference>
<evidence type="ECO:0000313" key="3">
    <source>
        <dbReference type="EMBL" id="USQ80016.1"/>
    </source>
</evidence>
<dbReference type="CDD" id="cd00093">
    <property type="entry name" value="HTH_XRE"/>
    <property type="match status" value="1"/>
</dbReference>
<dbReference type="Pfam" id="PF01381">
    <property type="entry name" value="HTH_3"/>
    <property type="match status" value="1"/>
</dbReference>
<evidence type="ECO:0000259" key="2">
    <source>
        <dbReference type="PROSITE" id="PS50943"/>
    </source>
</evidence>
<keyword evidence="4" id="KW-1185">Reference proteome</keyword>
<organism evidence="3 4">
    <name type="scientific">Ornithinimicrobium faecis</name>
    <dbReference type="NCBI Taxonomy" id="2934158"/>
    <lineage>
        <taxon>Bacteria</taxon>
        <taxon>Bacillati</taxon>
        <taxon>Actinomycetota</taxon>
        <taxon>Actinomycetes</taxon>
        <taxon>Micrococcales</taxon>
        <taxon>Ornithinimicrobiaceae</taxon>
        <taxon>Ornithinimicrobium</taxon>
    </lineage>
</organism>
<dbReference type="InterPro" id="IPR001387">
    <property type="entry name" value="Cro/C1-type_HTH"/>
</dbReference>
<dbReference type="InterPro" id="IPR010982">
    <property type="entry name" value="Lambda_DNA-bd_dom_sf"/>
</dbReference>